<proteinExistence type="predicted"/>
<dbReference type="AlphaFoldDB" id="A0A3M0K405"/>
<protein>
    <submittedName>
        <fullName evidence="1">Uncharacterized protein</fullName>
    </submittedName>
</protein>
<evidence type="ECO:0000313" key="2">
    <source>
        <dbReference type="Proteomes" id="UP000269221"/>
    </source>
</evidence>
<dbReference type="EMBL" id="QRBI01000120">
    <property type="protein sequence ID" value="RMC07151.1"/>
    <property type="molecule type" value="Genomic_DNA"/>
</dbReference>
<accession>A0A3M0K405</accession>
<dbReference type="Proteomes" id="UP000269221">
    <property type="component" value="Unassembled WGS sequence"/>
</dbReference>
<name>A0A3M0K405_HIRRU</name>
<keyword evidence="2" id="KW-1185">Reference proteome</keyword>
<sequence length="144" mass="15947">MTALTLLYAAWETLRNKHLRNPGVFGSLKSPLVLFQQCLSRSGSLKYFSPAEHLIPLPTGSMANGTLQKQAAPVGSLELADCLSSCRDKKPQVQSYANLEQEILAFAFLDGRKFSWSYGTNTNSLQLATTISFSFEEIFCIFKS</sequence>
<reference evidence="1 2" key="1">
    <citation type="submission" date="2018-07" db="EMBL/GenBank/DDBJ databases">
        <title>A high quality draft genome assembly of the barn swallow (H. rustica rustica).</title>
        <authorList>
            <person name="Formenti G."/>
            <person name="Chiara M."/>
            <person name="Poveda L."/>
            <person name="Francoijs K.-J."/>
            <person name="Bonisoli-Alquati A."/>
            <person name="Canova L."/>
            <person name="Gianfranceschi L."/>
            <person name="Horner D.S."/>
            <person name="Saino N."/>
        </authorList>
    </citation>
    <scope>NUCLEOTIDE SEQUENCE [LARGE SCALE GENOMIC DNA]</scope>
    <source>
        <strain evidence="1">Chelidonia</strain>
        <tissue evidence="1">Blood</tissue>
    </source>
</reference>
<comment type="caution">
    <text evidence="1">The sequence shown here is derived from an EMBL/GenBank/DDBJ whole genome shotgun (WGS) entry which is preliminary data.</text>
</comment>
<organism evidence="1 2">
    <name type="scientific">Hirundo rustica rustica</name>
    <dbReference type="NCBI Taxonomy" id="333673"/>
    <lineage>
        <taxon>Eukaryota</taxon>
        <taxon>Metazoa</taxon>
        <taxon>Chordata</taxon>
        <taxon>Craniata</taxon>
        <taxon>Vertebrata</taxon>
        <taxon>Euteleostomi</taxon>
        <taxon>Archelosauria</taxon>
        <taxon>Archosauria</taxon>
        <taxon>Dinosauria</taxon>
        <taxon>Saurischia</taxon>
        <taxon>Theropoda</taxon>
        <taxon>Coelurosauria</taxon>
        <taxon>Aves</taxon>
        <taxon>Neognathae</taxon>
        <taxon>Neoaves</taxon>
        <taxon>Telluraves</taxon>
        <taxon>Australaves</taxon>
        <taxon>Passeriformes</taxon>
        <taxon>Sylvioidea</taxon>
        <taxon>Hirundinidae</taxon>
        <taxon>Hirundo</taxon>
    </lineage>
</organism>
<gene>
    <name evidence="1" type="ORF">DUI87_16607</name>
</gene>
<evidence type="ECO:0000313" key="1">
    <source>
        <dbReference type="EMBL" id="RMC07151.1"/>
    </source>
</evidence>